<proteinExistence type="predicted"/>
<evidence type="ECO:0000313" key="2">
    <source>
        <dbReference type="Proteomes" id="UP001527925"/>
    </source>
</evidence>
<evidence type="ECO:0000313" key="1">
    <source>
        <dbReference type="EMBL" id="KAL2911639.1"/>
    </source>
</evidence>
<name>A0ABR4MWM4_9FUNG</name>
<sequence>MSDLLEALAELAARVDAAVHSLHTLEGGGEASESDLPAQVAALSDAFEQKQSQYAVSSEAEQQLETLAALVRVLRELDRFDQFLSAGELVGASVSLRELEERIDRQSALHFQLTDVFREAFQFKDGHRLSAPSLQVASRITDTLIDRLKVVSAFASNHMFTASFPPPNAFVLRFAQGVFEVITHAVTTAVLGVADDTGVDLTQQALESMQEELESKGLWTAACPSLARFAATLPRRHMAARTNQIVSSITQILETIEGNVVRAPDILQHSLLGQLGLSSAAASVKGAMQGKSGKAQAHLVQHEFATRGFRISQQALLLAEAVSERLDGLASNDKQQEGGSEAAHVLQATKNIVEMFRATVLLDVDGSDVATHSPLRAMTVYCDCIFLSRFLGLLNARIHRVLSRETDSVMFSDLIPLFRRTGETLLLAHLVS</sequence>
<keyword evidence="2" id="KW-1185">Reference proteome</keyword>
<reference evidence="1 2" key="1">
    <citation type="submission" date="2023-09" db="EMBL/GenBank/DDBJ databases">
        <title>Pangenome analysis of Batrachochytrium dendrobatidis and related Chytrids.</title>
        <authorList>
            <person name="Yacoub M.N."/>
            <person name="Stajich J.E."/>
            <person name="James T.Y."/>
        </authorList>
    </citation>
    <scope>NUCLEOTIDE SEQUENCE [LARGE SCALE GENOMIC DNA]</scope>
    <source>
        <strain evidence="1 2">JEL0888</strain>
    </source>
</reference>
<accession>A0ABR4MWM4</accession>
<comment type="caution">
    <text evidence="1">The sequence shown here is derived from an EMBL/GenBank/DDBJ whole genome shotgun (WGS) entry which is preliminary data.</text>
</comment>
<protein>
    <submittedName>
        <fullName evidence="1">Uncharacterized protein</fullName>
    </submittedName>
</protein>
<dbReference type="Proteomes" id="UP001527925">
    <property type="component" value="Unassembled WGS sequence"/>
</dbReference>
<gene>
    <name evidence="1" type="ORF">HK105_208903</name>
</gene>
<dbReference type="EMBL" id="JADGIZ020000095">
    <property type="protein sequence ID" value="KAL2911639.1"/>
    <property type="molecule type" value="Genomic_DNA"/>
</dbReference>
<organism evidence="1 2">
    <name type="scientific">Polyrhizophydium stewartii</name>
    <dbReference type="NCBI Taxonomy" id="2732419"/>
    <lineage>
        <taxon>Eukaryota</taxon>
        <taxon>Fungi</taxon>
        <taxon>Fungi incertae sedis</taxon>
        <taxon>Chytridiomycota</taxon>
        <taxon>Chytridiomycota incertae sedis</taxon>
        <taxon>Chytridiomycetes</taxon>
        <taxon>Rhizophydiales</taxon>
        <taxon>Rhizophydiales incertae sedis</taxon>
        <taxon>Polyrhizophydium</taxon>
    </lineage>
</organism>